<protein>
    <submittedName>
        <fullName evidence="6">ABC transporter substrate-binding protein</fullName>
    </submittedName>
</protein>
<dbReference type="Pfam" id="PF13458">
    <property type="entry name" value="Peripla_BP_6"/>
    <property type="match status" value="1"/>
</dbReference>
<evidence type="ECO:0000256" key="3">
    <source>
        <dbReference type="SAM" id="MobiDB-lite"/>
    </source>
</evidence>
<sequence>MKKTLALILAMALCLSLAACSGLTNSPADTPSEAPAGSDAPAASEAPDSGSSDGAYTPFVDVQGVDDSTIYVGNTAATTGSYATVGVPFNAGLEAAFKAYNDNGGFQSKSIELIHYDDGFDAAQGLTYTKTLVETDKVFAIVGHFGTNTVAATLDYLKEMGIPMVYAATGIEDLYQEGATGNDKVIYPVQPIYNSEGRVLLARAVAPADDGIGLGATKIGVIATTDDAGTGLVYGVKKQAETLDVEIIYQDVDAAATDYSAAVNVLKNNGCDVVIACMNQVPLATLMASMRDADYNADVITSYVNASAVTLGAFVENGSVTAERRVYSTAWLDTSTEAGMNDYLTFYGAMNAWELENGGSGDDYALNSYAMAGYIAGNIFVQALTALDESGLELNWANFNDIMESTEFHLPMGGTINFANGDRLAVTSLALNTISLEPGESGYYELQLVSPIMPLDDVLAAIG</sequence>
<feature type="region of interest" description="Disordered" evidence="3">
    <location>
        <begin position="26"/>
        <end position="52"/>
    </location>
</feature>
<comment type="caution">
    <text evidence="6">The sequence shown here is derived from an EMBL/GenBank/DDBJ whole genome shotgun (WGS) entry which is preliminary data.</text>
</comment>
<proteinExistence type="inferred from homology"/>
<evidence type="ECO:0000259" key="5">
    <source>
        <dbReference type="Pfam" id="PF13458"/>
    </source>
</evidence>
<dbReference type="InterPro" id="IPR028081">
    <property type="entry name" value="Leu-bd"/>
</dbReference>
<dbReference type="EMBL" id="DVJS01000249">
    <property type="protein sequence ID" value="HIS98281.1"/>
    <property type="molecule type" value="Genomic_DNA"/>
</dbReference>
<dbReference type="SUPFAM" id="SSF53822">
    <property type="entry name" value="Periplasmic binding protein-like I"/>
    <property type="match status" value="1"/>
</dbReference>
<accession>A0A9D1G6X7</accession>
<evidence type="ECO:0000313" key="6">
    <source>
        <dbReference type="EMBL" id="HIS98281.1"/>
    </source>
</evidence>
<evidence type="ECO:0000256" key="2">
    <source>
        <dbReference type="ARBA" id="ARBA00022729"/>
    </source>
</evidence>
<gene>
    <name evidence="6" type="ORF">IAD42_09915</name>
</gene>
<feature type="signal peptide" evidence="4">
    <location>
        <begin position="1"/>
        <end position="21"/>
    </location>
</feature>
<dbReference type="PANTHER" id="PTHR47235">
    <property type="entry name" value="BLR6548 PROTEIN"/>
    <property type="match status" value="1"/>
</dbReference>
<evidence type="ECO:0000313" key="7">
    <source>
        <dbReference type="Proteomes" id="UP000886876"/>
    </source>
</evidence>
<dbReference type="Proteomes" id="UP000886876">
    <property type="component" value="Unassembled WGS sequence"/>
</dbReference>
<feature type="chain" id="PRO_5038800164" evidence="4">
    <location>
        <begin position="22"/>
        <end position="463"/>
    </location>
</feature>
<dbReference type="Gene3D" id="3.40.50.2300">
    <property type="match status" value="2"/>
</dbReference>
<dbReference type="AlphaFoldDB" id="A0A9D1G6X7"/>
<evidence type="ECO:0000256" key="4">
    <source>
        <dbReference type="SAM" id="SignalP"/>
    </source>
</evidence>
<reference evidence="6" key="2">
    <citation type="journal article" date="2021" name="PeerJ">
        <title>Extensive microbial diversity within the chicken gut microbiome revealed by metagenomics and culture.</title>
        <authorList>
            <person name="Gilroy R."/>
            <person name="Ravi A."/>
            <person name="Getino M."/>
            <person name="Pursley I."/>
            <person name="Horton D.L."/>
            <person name="Alikhan N.F."/>
            <person name="Baker D."/>
            <person name="Gharbi K."/>
            <person name="Hall N."/>
            <person name="Watson M."/>
            <person name="Adriaenssens E.M."/>
            <person name="Foster-Nyarko E."/>
            <person name="Jarju S."/>
            <person name="Secka A."/>
            <person name="Antonio M."/>
            <person name="Oren A."/>
            <person name="Chaudhuri R.R."/>
            <person name="La Ragione R."/>
            <person name="Hildebrand F."/>
            <person name="Pallen M.J."/>
        </authorList>
    </citation>
    <scope>NUCLEOTIDE SEQUENCE</scope>
    <source>
        <strain evidence="6">ChiHecec3B27-6122</strain>
    </source>
</reference>
<name>A0A9D1G6X7_9FIRM</name>
<keyword evidence="2 4" id="KW-0732">Signal</keyword>
<evidence type="ECO:0000256" key="1">
    <source>
        <dbReference type="ARBA" id="ARBA00010062"/>
    </source>
</evidence>
<dbReference type="PANTHER" id="PTHR47235:SF1">
    <property type="entry name" value="BLR6548 PROTEIN"/>
    <property type="match status" value="1"/>
</dbReference>
<organism evidence="6 7">
    <name type="scientific">Candidatus Scatomorpha pullistercoris</name>
    <dbReference type="NCBI Taxonomy" id="2840929"/>
    <lineage>
        <taxon>Bacteria</taxon>
        <taxon>Bacillati</taxon>
        <taxon>Bacillota</taxon>
        <taxon>Clostridia</taxon>
        <taxon>Eubacteriales</taxon>
        <taxon>Candidatus Scatomorpha</taxon>
    </lineage>
</organism>
<dbReference type="InterPro" id="IPR028082">
    <property type="entry name" value="Peripla_BP_I"/>
</dbReference>
<feature type="domain" description="Leucine-binding protein" evidence="5">
    <location>
        <begin position="69"/>
        <end position="430"/>
    </location>
</feature>
<dbReference type="PROSITE" id="PS51257">
    <property type="entry name" value="PROKAR_LIPOPROTEIN"/>
    <property type="match status" value="1"/>
</dbReference>
<feature type="compositionally biased region" description="Low complexity" evidence="3">
    <location>
        <begin position="31"/>
        <end position="52"/>
    </location>
</feature>
<comment type="similarity">
    <text evidence="1">Belongs to the leucine-binding protein family.</text>
</comment>
<reference evidence="6" key="1">
    <citation type="submission" date="2020-10" db="EMBL/GenBank/DDBJ databases">
        <authorList>
            <person name="Gilroy R."/>
        </authorList>
    </citation>
    <scope>NUCLEOTIDE SEQUENCE</scope>
    <source>
        <strain evidence="6">ChiHecec3B27-6122</strain>
    </source>
</reference>